<evidence type="ECO:0000256" key="2">
    <source>
        <dbReference type="SAM" id="MobiDB-lite"/>
    </source>
</evidence>
<sequence length="340" mass="37526">MYFNSPKDFTGFRDKPSGVVLLEEANVRESGEGGYYGRPFTFVLSHSGGESVVLAAETEKEMVEWMQAVRTSRLCVTDAEAAAMSEAQRQQAAEADIDAAVHRRADAEAALATVDKELSEVQKTHREVEAEKERAEKELKELMARFKLRKSLLHWRHRKLTFSFRALVTIVFEGRIDKARAAKASADARMAAAQQELEAASAARQKAEARAAVGKGLGQGRGGETEMYVRELELKKQCEAEEREGDRLAAHEADLRAEAEQEAATPPPGESQSGFTTVARGGACMFVVVTVVVTAGLGKLSLDRERQECLDLRMQLERCRAEGELLQTKLKRRVPTGKSK</sequence>
<proteinExistence type="predicted"/>
<dbReference type="RefSeq" id="XP_005762458.1">
    <property type="nucleotide sequence ID" value="XM_005762401.1"/>
</dbReference>
<reference evidence="5" key="1">
    <citation type="journal article" date="2013" name="Nature">
        <title>Pan genome of the phytoplankton Emiliania underpins its global distribution.</title>
        <authorList>
            <person name="Read B.A."/>
            <person name="Kegel J."/>
            <person name="Klute M.J."/>
            <person name="Kuo A."/>
            <person name="Lefebvre S.C."/>
            <person name="Maumus F."/>
            <person name="Mayer C."/>
            <person name="Miller J."/>
            <person name="Monier A."/>
            <person name="Salamov A."/>
            <person name="Young J."/>
            <person name="Aguilar M."/>
            <person name="Claverie J.M."/>
            <person name="Frickenhaus S."/>
            <person name="Gonzalez K."/>
            <person name="Herman E.K."/>
            <person name="Lin Y.C."/>
            <person name="Napier J."/>
            <person name="Ogata H."/>
            <person name="Sarno A.F."/>
            <person name="Shmutz J."/>
            <person name="Schroeder D."/>
            <person name="de Vargas C."/>
            <person name="Verret F."/>
            <person name="von Dassow P."/>
            <person name="Valentin K."/>
            <person name="Van de Peer Y."/>
            <person name="Wheeler G."/>
            <person name="Dacks J.B."/>
            <person name="Delwiche C.F."/>
            <person name="Dyhrman S.T."/>
            <person name="Glockner G."/>
            <person name="John U."/>
            <person name="Richards T."/>
            <person name="Worden A.Z."/>
            <person name="Zhang X."/>
            <person name="Grigoriev I.V."/>
            <person name="Allen A.E."/>
            <person name="Bidle K."/>
            <person name="Borodovsky M."/>
            <person name="Bowler C."/>
            <person name="Brownlee C."/>
            <person name="Cock J.M."/>
            <person name="Elias M."/>
            <person name="Gladyshev V.N."/>
            <person name="Groth M."/>
            <person name="Guda C."/>
            <person name="Hadaegh A."/>
            <person name="Iglesias-Rodriguez M.D."/>
            <person name="Jenkins J."/>
            <person name="Jones B.M."/>
            <person name="Lawson T."/>
            <person name="Leese F."/>
            <person name="Lindquist E."/>
            <person name="Lobanov A."/>
            <person name="Lomsadze A."/>
            <person name="Malik S.B."/>
            <person name="Marsh M.E."/>
            <person name="Mackinder L."/>
            <person name="Mock T."/>
            <person name="Mueller-Roeber B."/>
            <person name="Pagarete A."/>
            <person name="Parker M."/>
            <person name="Probert I."/>
            <person name="Quesneville H."/>
            <person name="Raines C."/>
            <person name="Rensing S.A."/>
            <person name="Riano-Pachon D.M."/>
            <person name="Richier S."/>
            <person name="Rokitta S."/>
            <person name="Shiraiwa Y."/>
            <person name="Soanes D.M."/>
            <person name="van der Giezen M."/>
            <person name="Wahlund T.M."/>
            <person name="Williams B."/>
            <person name="Wilson W."/>
            <person name="Wolfe G."/>
            <person name="Wurch L.L."/>
        </authorList>
    </citation>
    <scope>NUCLEOTIDE SEQUENCE</scope>
</reference>
<feature type="domain" description="PH" evidence="3">
    <location>
        <begin position="1"/>
        <end position="74"/>
    </location>
</feature>
<dbReference type="Proteomes" id="UP000013827">
    <property type="component" value="Unassembled WGS sequence"/>
</dbReference>
<dbReference type="InterPro" id="IPR001849">
    <property type="entry name" value="PH_domain"/>
</dbReference>
<dbReference type="GeneID" id="17256149"/>
<keyword evidence="1" id="KW-0175">Coiled coil</keyword>
<dbReference type="EnsemblProtists" id="EOD10029">
    <property type="protein sequence ID" value="EOD10029"/>
    <property type="gene ID" value="EMIHUDRAFT_216177"/>
</dbReference>
<feature type="region of interest" description="Disordered" evidence="2">
    <location>
        <begin position="256"/>
        <end position="276"/>
    </location>
</feature>
<name>A0A0D3IFJ4_EMIH1</name>
<reference evidence="4" key="2">
    <citation type="submission" date="2024-10" db="UniProtKB">
        <authorList>
            <consortium name="EnsemblProtists"/>
        </authorList>
    </citation>
    <scope>IDENTIFICATION</scope>
</reference>
<dbReference type="PaxDb" id="2903-EOD10029"/>
<evidence type="ECO:0000256" key="1">
    <source>
        <dbReference type="SAM" id="Coils"/>
    </source>
</evidence>
<feature type="coiled-coil region" evidence="1">
    <location>
        <begin position="104"/>
        <end position="145"/>
    </location>
</feature>
<dbReference type="AlphaFoldDB" id="A0A0D3IFJ4"/>
<dbReference type="SUPFAM" id="SSF50729">
    <property type="entry name" value="PH domain-like"/>
    <property type="match status" value="1"/>
</dbReference>
<evidence type="ECO:0000259" key="3">
    <source>
        <dbReference type="PROSITE" id="PS50003"/>
    </source>
</evidence>
<dbReference type="Gene3D" id="2.30.29.30">
    <property type="entry name" value="Pleckstrin-homology domain (PH domain)/Phosphotyrosine-binding domain (PTB)"/>
    <property type="match status" value="1"/>
</dbReference>
<evidence type="ECO:0000313" key="5">
    <source>
        <dbReference type="Proteomes" id="UP000013827"/>
    </source>
</evidence>
<keyword evidence="5" id="KW-1185">Reference proteome</keyword>
<dbReference type="InterPro" id="IPR011993">
    <property type="entry name" value="PH-like_dom_sf"/>
</dbReference>
<organism evidence="4 5">
    <name type="scientific">Emiliania huxleyi (strain CCMP1516)</name>
    <dbReference type="NCBI Taxonomy" id="280463"/>
    <lineage>
        <taxon>Eukaryota</taxon>
        <taxon>Haptista</taxon>
        <taxon>Haptophyta</taxon>
        <taxon>Prymnesiophyceae</taxon>
        <taxon>Isochrysidales</taxon>
        <taxon>Noelaerhabdaceae</taxon>
        <taxon>Emiliania</taxon>
    </lineage>
</organism>
<dbReference type="KEGG" id="ehx:EMIHUDRAFT_216177"/>
<dbReference type="Pfam" id="PF00169">
    <property type="entry name" value="PH"/>
    <property type="match status" value="1"/>
</dbReference>
<dbReference type="PROSITE" id="PS50003">
    <property type="entry name" value="PH_DOMAIN"/>
    <property type="match status" value="1"/>
</dbReference>
<dbReference type="HOGENOM" id="CLU_817437_0_0_1"/>
<feature type="coiled-coil region" evidence="1">
    <location>
        <begin position="176"/>
        <end position="212"/>
    </location>
</feature>
<evidence type="ECO:0000313" key="4">
    <source>
        <dbReference type="EnsemblProtists" id="EOD10029"/>
    </source>
</evidence>
<accession>A0A0D3IFJ4</accession>
<protein>
    <recommendedName>
        <fullName evidence="3">PH domain-containing protein</fullName>
    </recommendedName>
</protein>